<evidence type="ECO:0000313" key="2">
    <source>
        <dbReference type="Proteomes" id="UP000009026"/>
    </source>
</evidence>
<dbReference type="PATRIC" id="fig|1297742.4.peg.6519"/>
<name>A0A0H4X2Y8_9BACT</name>
<proteinExistence type="predicted"/>
<evidence type="ECO:0000313" key="1">
    <source>
        <dbReference type="EMBL" id="AKQ69519.1"/>
    </source>
</evidence>
<accession>A0A0H4X2Y8</accession>
<keyword evidence="2" id="KW-1185">Reference proteome</keyword>
<dbReference type="KEGG" id="mym:A176_006431"/>
<sequence length="44" mass="4645">MVHFPTTNVSVTIRAGCYGAGACSGTLVWFIDEGVSANQGQRSR</sequence>
<protein>
    <submittedName>
        <fullName evidence="1">Uncharacterized protein</fullName>
    </submittedName>
</protein>
<dbReference type="RefSeq" id="WP_002636079.1">
    <property type="nucleotide sequence ID" value="NZ_CP012109.1"/>
</dbReference>
<dbReference type="AlphaFoldDB" id="A0A0H4X2Y8"/>
<dbReference type="Proteomes" id="UP000009026">
    <property type="component" value="Chromosome"/>
</dbReference>
<organism evidence="1 2">
    <name type="scientific">Pseudomyxococcus hansupus</name>
    <dbReference type="NCBI Taxonomy" id="1297742"/>
    <lineage>
        <taxon>Bacteria</taxon>
        <taxon>Pseudomonadati</taxon>
        <taxon>Myxococcota</taxon>
        <taxon>Myxococcia</taxon>
        <taxon>Myxococcales</taxon>
        <taxon>Cystobacterineae</taxon>
        <taxon>Myxococcaceae</taxon>
        <taxon>Pseudomyxococcus</taxon>
    </lineage>
</organism>
<dbReference type="EMBL" id="CP012109">
    <property type="protein sequence ID" value="AKQ69519.1"/>
    <property type="molecule type" value="Genomic_DNA"/>
</dbReference>
<reference evidence="1 2" key="1">
    <citation type="journal article" date="2016" name="PLoS ONE">
        <title>Complete Genome Sequence and Comparative Genomics of a Novel Myxobacterium Myxococcus hansupus.</title>
        <authorList>
            <person name="Sharma G."/>
            <person name="Narwani T."/>
            <person name="Subramanian S."/>
        </authorList>
    </citation>
    <scope>NUCLEOTIDE SEQUENCE [LARGE SCALE GENOMIC DNA]</scope>
    <source>
        <strain evidence="2">mixupus</strain>
    </source>
</reference>
<gene>
    <name evidence="1" type="ORF">A176_006431</name>
</gene>